<evidence type="ECO:0000259" key="4">
    <source>
        <dbReference type="PROSITE" id="PS01031"/>
    </source>
</evidence>
<comment type="similarity">
    <text evidence="2 3">Belongs to the small heat shock protein (HSP20) family.</text>
</comment>
<name>A0A9Q0HUB9_9POAL</name>
<accession>A0A9Q0HUB9</accession>
<dbReference type="EMBL" id="JAMQYH010000002">
    <property type="protein sequence ID" value="KAJ1698862.1"/>
    <property type="molecule type" value="Genomic_DNA"/>
</dbReference>
<dbReference type="PROSITE" id="PS01031">
    <property type="entry name" value="SHSP"/>
    <property type="match status" value="1"/>
</dbReference>
<organism evidence="5 6">
    <name type="scientific">Rhynchospora breviuscula</name>
    <dbReference type="NCBI Taxonomy" id="2022672"/>
    <lineage>
        <taxon>Eukaryota</taxon>
        <taxon>Viridiplantae</taxon>
        <taxon>Streptophyta</taxon>
        <taxon>Embryophyta</taxon>
        <taxon>Tracheophyta</taxon>
        <taxon>Spermatophyta</taxon>
        <taxon>Magnoliopsida</taxon>
        <taxon>Liliopsida</taxon>
        <taxon>Poales</taxon>
        <taxon>Cyperaceae</taxon>
        <taxon>Cyperoideae</taxon>
        <taxon>Rhynchosporeae</taxon>
        <taxon>Rhynchospora</taxon>
    </lineage>
</organism>
<sequence length="142" mass="15773">MADLFLGSPFRRFLWGPTVLREWQGSSVGALDWIETPSSHLLKFNVPGYGKDQIKIQLEEDNVLSIRGEGFGGKEEQLPKDSVWHVSERGKGEFARQIVLPESVRADQIKAQVENGVLTIVLPKEPAPAKPKTRAIPVSSKL</sequence>
<keyword evidence="1" id="KW-0346">Stress response</keyword>
<gene>
    <name evidence="5" type="ORF">LUZ63_007374</name>
</gene>
<protein>
    <recommendedName>
        <fullName evidence="4">SHSP domain-containing protein</fullName>
    </recommendedName>
</protein>
<dbReference type="InterPro" id="IPR002068">
    <property type="entry name" value="A-crystallin/Hsp20_dom"/>
</dbReference>
<feature type="domain" description="SHSP" evidence="4">
    <location>
        <begin position="22"/>
        <end position="139"/>
    </location>
</feature>
<evidence type="ECO:0000313" key="5">
    <source>
        <dbReference type="EMBL" id="KAJ1698862.1"/>
    </source>
</evidence>
<evidence type="ECO:0000256" key="3">
    <source>
        <dbReference type="RuleBase" id="RU003616"/>
    </source>
</evidence>
<dbReference type="AlphaFoldDB" id="A0A9Q0HUB9"/>
<dbReference type="OrthoDB" id="1431247at2759"/>
<reference evidence="5" key="1">
    <citation type="journal article" date="2022" name="Cell">
        <title>Repeat-based holocentromeres influence genome architecture and karyotype evolution.</title>
        <authorList>
            <person name="Hofstatter P.G."/>
            <person name="Thangavel G."/>
            <person name="Lux T."/>
            <person name="Neumann P."/>
            <person name="Vondrak T."/>
            <person name="Novak P."/>
            <person name="Zhang M."/>
            <person name="Costa L."/>
            <person name="Castellani M."/>
            <person name="Scott A."/>
            <person name="Toegelov H."/>
            <person name="Fuchs J."/>
            <person name="Mata-Sucre Y."/>
            <person name="Dias Y."/>
            <person name="Vanzela A.L.L."/>
            <person name="Huettel B."/>
            <person name="Almeida C.C.S."/>
            <person name="Simkova H."/>
            <person name="Souza G."/>
            <person name="Pedrosa-Harand A."/>
            <person name="Macas J."/>
            <person name="Mayer K.F.X."/>
            <person name="Houben A."/>
            <person name="Marques A."/>
        </authorList>
    </citation>
    <scope>NUCLEOTIDE SEQUENCE</scope>
    <source>
        <strain evidence="5">RhyBre1mFocal</strain>
    </source>
</reference>
<dbReference type="InterPro" id="IPR031107">
    <property type="entry name" value="Small_HSP"/>
</dbReference>
<dbReference type="Gene3D" id="2.60.40.790">
    <property type="match status" value="1"/>
</dbReference>
<comment type="caution">
    <text evidence="5">The sequence shown here is derived from an EMBL/GenBank/DDBJ whole genome shotgun (WGS) entry which is preliminary data.</text>
</comment>
<keyword evidence="6" id="KW-1185">Reference proteome</keyword>
<evidence type="ECO:0000256" key="2">
    <source>
        <dbReference type="PROSITE-ProRule" id="PRU00285"/>
    </source>
</evidence>
<dbReference type="PANTHER" id="PTHR11527">
    <property type="entry name" value="HEAT-SHOCK PROTEIN 20 FAMILY MEMBER"/>
    <property type="match status" value="1"/>
</dbReference>
<dbReference type="SUPFAM" id="SSF49764">
    <property type="entry name" value="HSP20-like chaperones"/>
    <property type="match status" value="1"/>
</dbReference>
<evidence type="ECO:0000313" key="6">
    <source>
        <dbReference type="Proteomes" id="UP001151287"/>
    </source>
</evidence>
<evidence type="ECO:0000256" key="1">
    <source>
        <dbReference type="ARBA" id="ARBA00023016"/>
    </source>
</evidence>
<dbReference type="InterPro" id="IPR008978">
    <property type="entry name" value="HSP20-like_chaperone"/>
</dbReference>
<dbReference type="Proteomes" id="UP001151287">
    <property type="component" value="Unassembled WGS sequence"/>
</dbReference>
<proteinExistence type="inferred from homology"/>
<dbReference type="Pfam" id="PF00011">
    <property type="entry name" value="HSP20"/>
    <property type="match status" value="1"/>
</dbReference>